<evidence type="ECO:0000313" key="3">
    <source>
        <dbReference type="Proteomes" id="UP000247727"/>
    </source>
</evidence>
<comment type="caution">
    <text evidence="2">The sequence shown here is derived from an EMBL/GenBank/DDBJ whole genome shotgun (WGS) entry which is preliminary data.</text>
</comment>
<keyword evidence="3" id="KW-1185">Reference proteome</keyword>
<feature type="compositionally biased region" description="Basic and acidic residues" evidence="1">
    <location>
        <begin position="13"/>
        <end position="23"/>
    </location>
</feature>
<evidence type="ECO:0000256" key="1">
    <source>
        <dbReference type="SAM" id="MobiDB-lite"/>
    </source>
</evidence>
<organism evidence="2 3">
    <name type="scientific">Rhodobacter viridis</name>
    <dbReference type="NCBI Taxonomy" id="1054202"/>
    <lineage>
        <taxon>Bacteria</taxon>
        <taxon>Pseudomonadati</taxon>
        <taxon>Pseudomonadota</taxon>
        <taxon>Alphaproteobacteria</taxon>
        <taxon>Rhodobacterales</taxon>
        <taxon>Rhodobacter group</taxon>
        <taxon>Rhodobacter</taxon>
    </lineage>
</organism>
<proteinExistence type="predicted"/>
<gene>
    <name evidence="2" type="ORF">C8J30_10435</name>
</gene>
<sequence>MAQHPVSPAPQRPDAKAGRKPEPELIPKPLLRAMIGIALLSLALTTYSVLTKRPHEGVPAPGNVVAEKMVILKDIDARHATVADAEGKILLDLPEGGFVDVMAAAVRRSRAVARITDNPPVRIVRYDNGRLTMEDPATGWSAELYAFGADSKAAFERILDMK</sequence>
<dbReference type="OrthoDB" id="7848123at2"/>
<dbReference type="InterPro" id="IPR017495">
    <property type="entry name" value="PuhC"/>
</dbReference>
<dbReference type="NCBIfam" id="TIGR03054">
    <property type="entry name" value="photo_alph_chp1"/>
    <property type="match status" value="1"/>
</dbReference>
<protein>
    <submittedName>
        <fullName evidence="2">Putative photosynthetic complex assembly protein</fullName>
    </submittedName>
</protein>
<dbReference type="Proteomes" id="UP000247727">
    <property type="component" value="Unassembled WGS sequence"/>
</dbReference>
<name>A0A318U4B7_9RHOB</name>
<accession>A0A318U4B7</accession>
<dbReference type="AlphaFoldDB" id="A0A318U4B7"/>
<dbReference type="EMBL" id="QJTK01000004">
    <property type="protein sequence ID" value="PYF10556.1"/>
    <property type="molecule type" value="Genomic_DNA"/>
</dbReference>
<feature type="region of interest" description="Disordered" evidence="1">
    <location>
        <begin position="1"/>
        <end position="23"/>
    </location>
</feature>
<reference evidence="2 3" key="1">
    <citation type="submission" date="2018-06" db="EMBL/GenBank/DDBJ databases">
        <title>Genomic Encyclopedia of Type Strains, Phase III (KMG-III): the genomes of soil and plant-associated and newly described type strains.</title>
        <authorList>
            <person name="Whitman W."/>
        </authorList>
    </citation>
    <scope>NUCLEOTIDE SEQUENCE [LARGE SCALE GENOMIC DNA]</scope>
    <source>
        <strain evidence="2 3">JA737</strain>
    </source>
</reference>
<dbReference type="RefSeq" id="WP_110805067.1">
    <property type="nucleotide sequence ID" value="NZ_QJTK01000004.1"/>
</dbReference>
<evidence type="ECO:0000313" key="2">
    <source>
        <dbReference type="EMBL" id="PYF10556.1"/>
    </source>
</evidence>